<evidence type="ECO:0000256" key="3">
    <source>
        <dbReference type="ARBA" id="ARBA00023163"/>
    </source>
</evidence>
<dbReference type="SMART" id="SM00448">
    <property type="entry name" value="REC"/>
    <property type="match status" value="1"/>
</dbReference>
<dbReference type="InterPro" id="IPR001789">
    <property type="entry name" value="Sig_transdc_resp-reg_receiver"/>
</dbReference>
<feature type="domain" description="Response regulatory" evidence="5">
    <location>
        <begin position="22"/>
        <end position="132"/>
    </location>
</feature>
<name>A0A5N7MQN4_9HYPH</name>
<dbReference type="Pfam" id="PF00072">
    <property type="entry name" value="Response_reg"/>
    <property type="match status" value="1"/>
</dbReference>
<dbReference type="OrthoDB" id="8018153at2"/>
<evidence type="ECO:0000313" key="6">
    <source>
        <dbReference type="EMBL" id="MPR29322.1"/>
    </source>
</evidence>
<evidence type="ECO:0000256" key="4">
    <source>
        <dbReference type="PROSITE-ProRule" id="PRU00169"/>
    </source>
</evidence>
<comment type="caution">
    <text evidence="6">The sequence shown here is derived from an EMBL/GenBank/DDBJ whole genome shotgun (WGS) entry which is preliminary data.</text>
</comment>
<keyword evidence="3" id="KW-0804">Transcription</keyword>
<evidence type="ECO:0000256" key="2">
    <source>
        <dbReference type="ARBA" id="ARBA00023015"/>
    </source>
</evidence>
<keyword evidence="2" id="KW-0805">Transcription regulation</keyword>
<evidence type="ECO:0000259" key="5">
    <source>
        <dbReference type="PROSITE" id="PS50110"/>
    </source>
</evidence>
<dbReference type="EMBL" id="VOSK01000218">
    <property type="protein sequence ID" value="MPR29322.1"/>
    <property type="molecule type" value="Genomic_DNA"/>
</dbReference>
<keyword evidence="1 4" id="KW-0597">Phosphoprotein</keyword>
<evidence type="ECO:0000313" key="7">
    <source>
        <dbReference type="Proteomes" id="UP000403266"/>
    </source>
</evidence>
<dbReference type="InterPro" id="IPR011006">
    <property type="entry name" value="CheY-like_superfamily"/>
</dbReference>
<dbReference type="GO" id="GO:0000160">
    <property type="term" value="P:phosphorelay signal transduction system"/>
    <property type="evidence" value="ECO:0007669"/>
    <property type="project" value="InterPro"/>
</dbReference>
<feature type="modified residue" description="4-aspartylphosphate" evidence="4">
    <location>
        <position position="71"/>
    </location>
</feature>
<reference evidence="6 7" key="1">
    <citation type="journal article" date="2019" name="Syst. Appl. Microbiol.">
        <title>Microvirga tunisiensis sp. nov., a root nodule symbiotic bacterium isolated from Lupinus micranthus and L. luteus grown in Northern Tunisia.</title>
        <authorList>
            <person name="Msaddak A."/>
            <person name="Rejili M."/>
            <person name="Duran D."/>
            <person name="Mars M."/>
            <person name="Palacios J.M."/>
            <person name="Ruiz-Argueso T."/>
            <person name="Rey L."/>
            <person name="Imperial J."/>
        </authorList>
    </citation>
    <scope>NUCLEOTIDE SEQUENCE [LARGE SCALE GENOMIC DNA]</scope>
    <source>
        <strain evidence="6 7">Lmie10</strain>
    </source>
</reference>
<dbReference type="Gene3D" id="3.40.50.2300">
    <property type="match status" value="1"/>
</dbReference>
<organism evidence="6 7">
    <name type="scientific">Microvirga tunisiensis</name>
    <dbReference type="NCBI Taxonomy" id="2108360"/>
    <lineage>
        <taxon>Bacteria</taxon>
        <taxon>Pseudomonadati</taxon>
        <taxon>Pseudomonadota</taxon>
        <taxon>Alphaproteobacteria</taxon>
        <taxon>Hyphomicrobiales</taxon>
        <taxon>Methylobacteriaceae</taxon>
        <taxon>Microvirga</taxon>
    </lineage>
</organism>
<evidence type="ECO:0000256" key="1">
    <source>
        <dbReference type="ARBA" id="ARBA00022553"/>
    </source>
</evidence>
<dbReference type="PROSITE" id="PS50110">
    <property type="entry name" value="RESPONSE_REGULATORY"/>
    <property type="match status" value="1"/>
</dbReference>
<dbReference type="PANTHER" id="PTHR44591">
    <property type="entry name" value="STRESS RESPONSE REGULATOR PROTEIN 1"/>
    <property type="match status" value="1"/>
</dbReference>
<dbReference type="PANTHER" id="PTHR44591:SF3">
    <property type="entry name" value="RESPONSE REGULATORY DOMAIN-CONTAINING PROTEIN"/>
    <property type="match status" value="1"/>
</dbReference>
<sequence length="144" mass="15552">MLACLPSSSEEVMSRAITDQPRCLVVEDQTLIALSIETYLEEAGIAVASVGSLAKARTWLETNTADIAIVDFMLQDGSATELAGEFNRRAIPFVIYSGYPPHQSPPSGLQSVPWLEKPTSRDALLKVVLKILMAVSGQVLPLHS</sequence>
<keyword evidence="7" id="KW-1185">Reference proteome</keyword>
<dbReference type="AlphaFoldDB" id="A0A5N7MQN4"/>
<protein>
    <submittedName>
        <fullName evidence="6">Response regulator</fullName>
    </submittedName>
</protein>
<proteinExistence type="predicted"/>
<dbReference type="SUPFAM" id="SSF52172">
    <property type="entry name" value="CheY-like"/>
    <property type="match status" value="1"/>
</dbReference>
<dbReference type="InterPro" id="IPR050595">
    <property type="entry name" value="Bact_response_regulator"/>
</dbReference>
<accession>A0A5N7MQN4</accession>
<gene>
    <name evidence="6" type="ORF">FS320_30540</name>
</gene>
<dbReference type="Proteomes" id="UP000403266">
    <property type="component" value="Unassembled WGS sequence"/>
</dbReference>